<dbReference type="Proteomes" id="UP000230564">
    <property type="component" value="Unassembled WGS sequence"/>
</dbReference>
<feature type="transmembrane region" description="Helical" evidence="1">
    <location>
        <begin position="6"/>
        <end position="23"/>
    </location>
</feature>
<gene>
    <name evidence="2" type="ORF">COV55_02660</name>
</gene>
<accession>A0A2H0NCU9</accession>
<evidence type="ECO:0000313" key="3">
    <source>
        <dbReference type="Proteomes" id="UP000230564"/>
    </source>
</evidence>
<keyword evidence="1" id="KW-1133">Transmembrane helix</keyword>
<keyword evidence="1" id="KW-0472">Membrane</keyword>
<evidence type="ECO:0000313" key="2">
    <source>
        <dbReference type="EMBL" id="PIR06721.1"/>
    </source>
</evidence>
<keyword evidence="1" id="KW-0812">Transmembrane</keyword>
<evidence type="ECO:0000256" key="1">
    <source>
        <dbReference type="SAM" id="Phobius"/>
    </source>
</evidence>
<dbReference type="AlphaFoldDB" id="A0A2H0NCU9"/>
<sequence length="316" mass="34552">MKNKKIFFIAVISVVLVGTFVVISKIKAWDNDIVFTPNVKIPGSDYFSKPLVIKSGFNLLGEYIKAIYSYGAMLAGAVAMFMLVFAGWRWLMAGGSAEKIANARDTIHGVLVGLILLFGGNLLLSQISQGLVNFNDLSIPPVEVRETDAKMCLLKFPGLPCGEFRNATSSINNGAIQCIGSQCAGNQECIKVGSFESCPGALTEFNKDLKCMCVTTNCDALPFNTKGCSAYPTKDMCQKNTCYGKGINKACGLDEGECHDLEGIDCDTNEMCAPDLDENPKDGSSDYCCDKESWGLDECERREWVNKNDGHECYRY</sequence>
<dbReference type="EMBL" id="PCWQ01000010">
    <property type="protein sequence ID" value="PIR06721.1"/>
    <property type="molecule type" value="Genomic_DNA"/>
</dbReference>
<name>A0A2H0NCU9_9BACT</name>
<organism evidence="2 3">
    <name type="scientific">Candidatus Komeilibacteria bacterium CG11_big_fil_rev_8_21_14_0_20_36_20</name>
    <dbReference type="NCBI Taxonomy" id="1974477"/>
    <lineage>
        <taxon>Bacteria</taxon>
        <taxon>Candidatus Komeiliibacteriota</taxon>
    </lineage>
</organism>
<protein>
    <recommendedName>
        <fullName evidence="4">Dickkopf N-terminal cysteine-rich domain-containing protein</fullName>
    </recommendedName>
</protein>
<feature type="transmembrane region" description="Helical" evidence="1">
    <location>
        <begin position="106"/>
        <end position="124"/>
    </location>
</feature>
<evidence type="ECO:0008006" key="4">
    <source>
        <dbReference type="Google" id="ProtNLM"/>
    </source>
</evidence>
<comment type="caution">
    <text evidence="2">The sequence shown here is derived from an EMBL/GenBank/DDBJ whole genome shotgun (WGS) entry which is preliminary data.</text>
</comment>
<feature type="transmembrane region" description="Helical" evidence="1">
    <location>
        <begin position="67"/>
        <end position="86"/>
    </location>
</feature>
<reference evidence="2 3" key="1">
    <citation type="submission" date="2017-09" db="EMBL/GenBank/DDBJ databases">
        <title>Depth-based differentiation of microbial function through sediment-hosted aquifers and enrichment of novel symbionts in the deep terrestrial subsurface.</title>
        <authorList>
            <person name="Probst A.J."/>
            <person name="Ladd B."/>
            <person name="Jarett J.K."/>
            <person name="Geller-Mcgrath D.E."/>
            <person name="Sieber C.M."/>
            <person name="Emerson J.B."/>
            <person name="Anantharaman K."/>
            <person name="Thomas B.C."/>
            <person name="Malmstrom R."/>
            <person name="Stieglmeier M."/>
            <person name="Klingl A."/>
            <person name="Woyke T."/>
            <person name="Ryan C.M."/>
            <person name="Banfield J.F."/>
        </authorList>
    </citation>
    <scope>NUCLEOTIDE SEQUENCE [LARGE SCALE GENOMIC DNA]</scope>
    <source>
        <strain evidence="2">CG11_big_fil_rev_8_21_14_0_20_36_20</strain>
    </source>
</reference>
<proteinExistence type="predicted"/>